<dbReference type="InterPro" id="IPR017930">
    <property type="entry name" value="Myb_dom"/>
</dbReference>
<evidence type="ECO:0000313" key="6">
    <source>
        <dbReference type="EMBL" id="KAK2990278.1"/>
    </source>
</evidence>
<dbReference type="PANTHER" id="PTHR47999:SF6">
    <property type="entry name" value="MYB-RELATED PROTEIN P"/>
    <property type="match status" value="1"/>
</dbReference>
<dbReference type="Pfam" id="PF00249">
    <property type="entry name" value="Myb_DNA-binding"/>
    <property type="match status" value="1"/>
</dbReference>
<dbReference type="CDD" id="cd00167">
    <property type="entry name" value="SANT"/>
    <property type="match status" value="1"/>
</dbReference>
<keyword evidence="7" id="KW-1185">Reference proteome</keyword>
<gene>
    <name evidence="6" type="ORF">RJ640_014730</name>
</gene>
<accession>A0AA88RSS8</accession>
<dbReference type="InterPro" id="IPR001005">
    <property type="entry name" value="SANT/Myb"/>
</dbReference>
<comment type="caution">
    <text evidence="6">The sequence shown here is derived from an EMBL/GenBank/DDBJ whole genome shotgun (WGS) entry which is preliminary data.</text>
</comment>
<dbReference type="Gene3D" id="1.10.10.60">
    <property type="entry name" value="Homeodomain-like"/>
    <property type="match status" value="1"/>
</dbReference>
<comment type="subcellular location">
    <subcellularLocation>
        <location evidence="1">Nucleus</location>
    </subcellularLocation>
</comment>
<keyword evidence="3" id="KW-0539">Nucleus</keyword>
<reference evidence="6" key="1">
    <citation type="submission" date="2022-12" db="EMBL/GenBank/DDBJ databases">
        <title>Draft genome assemblies for two species of Escallonia (Escalloniales).</title>
        <authorList>
            <person name="Chanderbali A."/>
            <person name="Dervinis C."/>
            <person name="Anghel I."/>
            <person name="Soltis D."/>
            <person name="Soltis P."/>
            <person name="Zapata F."/>
        </authorList>
    </citation>
    <scope>NUCLEOTIDE SEQUENCE</scope>
    <source>
        <strain evidence="6">UCBG92.1500</strain>
        <tissue evidence="6">Leaf</tissue>
    </source>
</reference>
<dbReference type="InterPro" id="IPR009057">
    <property type="entry name" value="Homeodomain-like_sf"/>
</dbReference>
<dbReference type="GO" id="GO:0003677">
    <property type="term" value="F:DNA binding"/>
    <property type="evidence" value="ECO:0007669"/>
    <property type="project" value="UniProtKB-KW"/>
</dbReference>
<evidence type="ECO:0000259" key="4">
    <source>
        <dbReference type="PROSITE" id="PS50090"/>
    </source>
</evidence>
<evidence type="ECO:0000256" key="1">
    <source>
        <dbReference type="ARBA" id="ARBA00004123"/>
    </source>
</evidence>
<sequence length="70" mass="7841">MGRAPCCEKVGLNRGRWTAEEDEKLMKYIQANGEGSWRSITKNAVDNIHVPKNDVHPISEQAARTDCSIN</sequence>
<evidence type="ECO:0000259" key="5">
    <source>
        <dbReference type="PROSITE" id="PS51294"/>
    </source>
</evidence>
<evidence type="ECO:0000256" key="2">
    <source>
        <dbReference type="ARBA" id="ARBA00023125"/>
    </source>
</evidence>
<dbReference type="InterPro" id="IPR015495">
    <property type="entry name" value="Myb_TF_plants"/>
</dbReference>
<dbReference type="SUPFAM" id="SSF46689">
    <property type="entry name" value="Homeodomain-like"/>
    <property type="match status" value="1"/>
</dbReference>
<dbReference type="Proteomes" id="UP001187471">
    <property type="component" value="Unassembled WGS sequence"/>
</dbReference>
<evidence type="ECO:0000313" key="7">
    <source>
        <dbReference type="Proteomes" id="UP001187471"/>
    </source>
</evidence>
<organism evidence="6 7">
    <name type="scientific">Escallonia rubra</name>
    <dbReference type="NCBI Taxonomy" id="112253"/>
    <lineage>
        <taxon>Eukaryota</taxon>
        <taxon>Viridiplantae</taxon>
        <taxon>Streptophyta</taxon>
        <taxon>Embryophyta</taxon>
        <taxon>Tracheophyta</taxon>
        <taxon>Spermatophyta</taxon>
        <taxon>Magnoliopsida</taxon>
        <taxon>eudicotyledons</taxon>
        <taxon>Gunneridae</taxon>
        <taxon>Pentapetalae</taxon>
        <taxon>asterids</taxon>
        <taxon>campanulids</taxon>
        <taxon>Escalloniales</taxon>
        <taxon>Escalloniaceae</taxon>
        <taxon>Escallonia</taxon>
    </lineage>
</organism>
<feature type="domain" description="HTH myb-type" evidence="5">
    <location>
        <begin position="9"/>
        <end position="40"/>
    </location>
</feature>
<dbReference type="PROSITE" id="PS50090">
    <property type="entry name" value="MYB_LIKE"/>
    <property type="match status" value="1"/>
</dbReference>
<dbReference type="GO" id="GO:0005634">
    <property type="term" value="C:nucleus"/>
    <property type="evidence" value="ECO:0007669"/>
    <property type="project" value="UniProtKB-SubCell"/>
</dbReference>
<proteinExistence type="predicted"/>
<keyword evidence="2" id="KW-0238">DNA-binding</keyword>
<protein>
    <submittedName>
        <fullName evidence="6">Uncharacterized protein</fullName>
    </submittedName>
</protein>
<evidence type="ECO:0000256" key="3">
    <source>
        <dbReference type="ARBA" id="ARBA00023242"/>
    </source>
</evidence>
<feature type="domain" description="Myb-like" evidence="4">
    <location>
        <begin position="9"/>
        <end position="70"/>
    </location>
</feature>
<dbReference type="PROSITE" id="PS51294">
    <property type="entry name" value="HTH_MYB"/>
    <property type="match status" value="1"/>
</dbReference>
<dbReference type="EMBL" id="JAVXUO010000661">
    <property type="protein sequence ID" value="KAK2990278.1"/>
    <property type="molecule type" value="Genomic_DNA"/>
</dbReference>
<dbReference type="AlphaFoldDB" id="A0AA88RSS8"/>
<dbReference type="PANTHER" id="PTHR47999">
    <property type="entry name" value="TRANSCRIPTION FACTOR MYB8-RELATED-RELATED"/>
    <property type="match status" value="1"/>
</dbReference>
<name>A0AA88RSS8_9ASTE</name>